<dbReference type="PANTHER" id="PTHR35342">
    <property type="entry name" value="TRICARBOXYLIC TRANSPORT PROTEIN"/>
    <property type="match status" value="1"/>
</dbReference>
<keyword evidence="1" id="KW-0472">Membrane</keyword>
<feature type="transmembrane region" description="Helical" evidence="1">
    <location>
        <begin position="244"/>
        <end position="266"/>
    </location>
</feature>
<reference evidence="3 4" key="1">
    <citation type="submission" date="2020-08" db="EMBL/GenBank/DDBJ databases">
        <title>Genomic Encyclopedia of Type Strains, Phase IV (KMG-IV): sequencing the most valuable type-strain genomes for metagenomic binning, comparative biology and taxonomic classification.</title>
        <authorList>
            <person name="Goeker M."/>
        </authorList>
    </citation>
    <scope>NUCLEOTIDE SEQUENCE [LARGE SCALE GENOMIC DNA]</scope>
    <source>
        <strain evidence="3 4">DSM 11099</strain>
    </source>
</reference>
<dbReference type="Proteomes" id="UP000533306">
    <property type="component" value="Unassembled WGS sequence"/>
</dbReference>
<name>A0A7W9VXB7_9HYPH</name>
<feature type="transmembrane region" description="Helical" evidence="1">
    <location>
        <begin position="381"/>
        <end position="401"/>
    </location>
</feature>
<feature type="transmembrane region" description="Helical" evidence="1">
    <location>
        <begin position="430"/>
        <end position="447"/>
    </location>
</feature>
<dbReference type="InterPro" id="IPR002823">
    <property type="entry name" value="DUF112_TM"/>
</dbReference>
<feature type="transmembrane region" description="Helical" evidence="1">
    <location>
        <begin position="141"/>
        <end position="158"/>
    </location>
</feature>
<feature type="transmembrane region" description="Helical" evidence="1">
    <location>
        <begin position="165"/>
        <end position="183"/>
    </location>
</feature>
<organism evidence="3 4">
    <name type="scientific">Aquamicrobium lusatiense</name>
    <dbReference type="NCBI Taxonomy" id="89772"/>
    <lineage>
        <taxon>Bacteria</taxon>
        <taxon>Pseudomonadati</taxon>
        <taxon>Pseudomonadota</taxon>
        <taxon>Alphaproteobacteria</taxon>
        <taxon>Hyphomicrobiales</taxon>
        <taxon>Phyllobacteriaceae</taxon>
        <taxon>Aquamicrobium</taxon>
    </lineage>
</organism>
<keyword evidence="1" id="KW-0812">Transmembrane</keyword>
<dbReference type="AlphaFoldDB" id="A0A7W9VXB7"/>
<dbReference type="EMBL" id="JACHEU010000006">
    <property type="protein sequence ID" value="MBB6014551.1"/>
    <property type="molecule type" value="Genomic_DNA"/>
</dbReference>
<feature type="transmembrane region" description="Helical" evidence="1">
    <location>
        <begin position="39"/>
        <end position="63"/>
    </location>
</feature>
<dbReference type="PANTHER" id="PTHR35342:SF5">
    <property type="entry name" value="TRICARBOXYLIC TRANSPORT PROTEIN"/>
    <property type="match status" value="1"/>
</dbReference>
<evidence type="ECO:0000313" key="3">
    <source>
        <dbReference type="EMBL" id="MBB6014551.1"/>
    </source>
</evidence>
<feature type="transmembrane region" description="Helical" evidence="1">
    <location>
        <begin position="12"/>
        <end position="32"/>
    </location>
</feature>
<keyword evidence="4" id="KW-1185">Reference proteome</keyword>
<feature type="transmembrane region" description="Helical" evidence="1">
    <location>
        <begin position="351"/>
        <end position="369"/>
    </location>
</feature>
<accession>A0A7W9VXB7</accession>
<protein>
    <submittedName>
        <fullName evidence="3">Putative tricarboxylic transport membrane protein</fullName>
    </submittedName>
</protein>
<keyword evidence="1" id="KW-1133">Transmembrane helix</keyword>
<feature type="transmembrane region" description="Helical" evidence="1">
    <location>
        <begin position="467"/>
        <end position="486"/>
    </location>
</feature>
<feature type="transmembrane region" description="Helical" evidence="1">
    <location>
        <begin position="203"/>
        <end position="223"/>
    </location>
</feature>
<dbReference type="RefSeq" id="WP_183832792.1">
    <property type="nucleotide sequence ID" value="NZ_JACHEU010000006.1"/>
</dbReference>
<comment type="caution">
    <text evidence="3">The sequence shown here is derived from an EMBL/GenBank/DDBJ whole genome shotgun (WGS) entry which is preliminary data.</text>
</comment>
<dbReference type="Pfam" id="PF01970">
    <property type="entry name" value="TctA"/>
    <property type="match status" value="1"/>
</dbReference>
<evidence type="ECO:0000259" key="2">
    <source>
        <dbReference type="Pfam" id="PF01970"/>
    </source>
</evidence>
<gene>
    <name evidence="3" type="ORF">HNR59_003946</name>
</gene>
<evidence type="ECO:0000313" key="4">
    <source>
        <dbReference type="Proteomes" id="UP000533306"/>
    </source>
</evidence>
<evidence type="ECO:0000256" key="1">
    <source>
        <dbReference type="SAM" id="Phobius"/>
    </source>
</evidence>
<sequence>MDLLAHLDLAMLLSAAGSIVLGLFVGMLFGALPGLGLTIAITLLLPLTYTMEPLNAILMLLAVYQAAEYGGSISAIALGIPGTVMAAPIVKDGRAMAQESSPGRALGFSLYGSTLGGLVGGLVLILFAQPLARFALRLGDAEFFLLGLMGLVAVTAFAERDPIKVAISICFGMIAGTIGLDVFTGMPRLTFDVPQLYEGLNLIALVVGLFAFSEAFFMMAGNMRHRFMFDARQMKITLTLREMLGGLKAGMIGGVIGTLLGILPGVGSTVAGWLSYSAAKSASRHPEKFGTGSGEGIAAPDSANNAVVGGALLPFLTLGIPGTAGIAIIAGAFIIHGITPGPQMIRDHPDLIHGIFVGFIVTTFGMFLMGKFLSRGFARALVTPNFVLVPGVLILSIVGVYTSRAQIFDLWLALAIGAGAYLMRRLDYSVAGFVLAFVLSPIIEVSFRRALLISGDDYTVFVTRPISAVLVAVVAAMLGYTVLKALRRRPPARREA</sequence>
<proteinExistence type="predicted"/>
<feature type="domain" description="DUF112" evidence="2">
    <location>
        <begin position="19"/>
        <end position="435"/>
    </location>
</feature>
<feature type="transmembrane region" description="Helical" evidence="1">
    <location>
        <begin position="110"/>
        <end position="129"/>
    </location>
</feature>
<feature type="transmembrane region" description="Helical" evidence="1">
    <location>
        <begin position="69"/>
        <end position="90"/>
    </location>
</feature>